<dbReference type="GO" id="GO:0006635">
    <property type="term" value="P:fatty acid beta-oxidation"/>
    <property type="evidence" value="ECO:0007669"/>
    <property type="project" value="TreeGrafter"/>
</dbReference>
<dbReference type="GO" id="GO:0004165">
    <property type="term" value="F:delta(3)-delta(2)-enoyl-CoA isomerase activity"/>
    <property type="evidence" value="ECO:0007669"/>
    <property type="project" value="UniProtKB-EC"/>
</dbReference>
<dbReference type="Gene3D" id="3.90.226.10">
    <property type="entry name" value="2-enoyl-CoA Hydratase, Chain A, domain 1"/>
    <property type="match status" value="1"/>
</dbReference>
<dbReference type="AlphaFoldDB" id="A0A8C5LXN7"/>
<dbReference type="PANTHER" id="PTHR11941">
    <property type="entry name" value="ENOYL-COA HYDRATASE-RELATED"/>
    <property type="match status" value="1"/>
</dbReference>
<comment type="catalytic activity">
    <reaction evidence="6">
        <text>(3S)-hydroxyhexanoyl-CoA = (2E)-hexenoyl-CoA + H2O</text>
        <dbReference type="Rhea" id="RHEA:30547"/>
        <dbReference type="ChEBI" id="CHEBI:15377"/>
        <dbReference type="ChEBI" id="CHEBI:62075"/>
        <dbReference type="ChEBI" id="CHEBI:62077"/>
    </reaction>
    <physiologicalReaction direction="right-to-left" evidence="6">
        <dbReference type="Rhea" id="RHEA:30549"/>
    </physiologicalReaction>
</comment>
<protein>
    <submittedName>
        <fullName evidence="7">Uncharacterized protein</fullName>
    </submittedName>
</protein>
<dbReference type="Proteomes" id="UP000694569">
    <property type="component" value="Unplaced"/>
</dbReference>
<dbReference type="Ensembl" id="ENSLLET00000004994.1">
    <property type="protein sequence ID" value="ENSLLEP00000004781.1"/>
    <property type="gene ID" value="ENSLLEG00000003059.1"/>
</dbReference>
<dbReference type="SUPFAM" id="SSF52096">
    <property type="entry name" value="ClpP/crotonase"/>
    <property type="match status" value="1"/>
</dbReference>
<reference evidence="7" key="1">
    <citation type="submission" date="2025-08" db="UniProtKB">
        <authorList>
            <consortium name="Ensembl"/>
        </authorList>
    </citation>
    <scope>IDENTIFICATION</scope>
</reference>
<dbReference type="GO" id="GO:0016829">
    <property type="term" value="F:lyase activity"/>
    <property type="evidence" value="ECO:0007669"/>
    <property type="project" value="UniProtKB-KW"/>
</dbReference>
<comment type="catalytic activity">
    <reaction evidence="5">
        <text>(3E)-hexenoyl-CoA = (2E)-hexenoyl-CoA</text>
        <dbReference type="Rhea" id="RHEA:45736"/>
        <dbReference type="ChEBI" id="CHEBI:62077"/>
        <dbReference type="ChEBI" id="CHEBI:84790"/>
    </reaction>
    <physiologicalReaction direction="left-to-right" evidence="5">
        <dbReference type="Rhea" id="RHEA:45737"/>
    </physiologicalReaction>
</comment>
<comment type="catalytic activity">
    <reaction evidence="3">
        <text>(3S)-hydroxydecanoyl-CoA = (2E)-decenoyl-CoA + H2O</text>
        <dbReference type="Rhea" id="RHEA:31191"/>
        <dbReference type="ChEBI" id="CHEBI:15377"/>
        <dbReference type="ChEBI" id="CHEBI:61406"/>
        <dbReference type="ChEBI" id="CHEBI:62616"/>
    </reaction>
    <physiologicalReaction direction="right-to-left" evidence="3">
        <dbReference type="Rhea" id="RHEA:31193"/>
    </physiologicalReaction>
</comment>
<evidence type="ECO:0000256" key="2">
    <source>
        <dbReference type="ARBA" id="ARBA00023239"/>
    </source>
</evidence>
<comment type="catalytic activity">
    <reaction evidence="4">
        <text>a (3E)-enoyl-CoA = a 4-saturated (2E)-enoyl-CoA</text>
        <dbReference type="Rhea" id="RHEA:45228"/>
        <dbReference type="ChEBI" id="CHEBI:58521"/>
        <dbReference type="ChEBI" id="CHEBI:85097"/>
        <dbReference type="EC" id="5.3.3.8"/>
    </reaction>
    <physiologicalReaction direction="left-to-right" evidence="4">
        <dbReference type="Rhea" id="RHEA:45229"/>
    </physiologicalReaction>
</comment>
<evidence type="ECO:0000256" key="4">
    <source>
        <dbReference type="ARBA" id="ARBA00035949"/>
    </source>
</evidence>
<proteinExistence type="predicted"/>
<evidence type="ECO:0000256" key="3">
    <source>
        <dbReference type="ARBA" id="ARBA00035760"/>
    </source>
</evidence>
<dbReference type="InterPro" id="IPR029045">
    <property type="entry name" value="ClpP/crotonase-like_dom_sf"/>
</dbReference>
<dbReference type="OrthoDB" id="2018133at2759"/>
<evidence type="ECO:0000256" key="1">
    <source>
        <dbReference type="ARBA" id="ARBA00005005"/>
    </source>
</evidence>
<evidence type="ECO:0000256" key="6">
    <source>
        <dbReference type="ARBA" id="ARBA00036370"/>
    </source>
</evidence>
<dbReference type="PANTHER" id="PTHR11941:SF54">
    <property type="entry name" value="ENOYL-COA HYDRATASE, MITOCHONDRIAL"/>
    <property type="match status" value="1"/>
</dbReference>
<name>A0A8C5LXN7_9ANUR</name>
<accession>A0A8C5LXN7</accession>
<dbReference type="InterPro" id="IPR014748">
    <property type="entry name" value="Enoyl-CoA_hydra_C"/>
</dbReference>
<evidence type="ECO:0000256" key="5">
    <source>
        <dbReference type="ARBA" id="ARBA00036353"/>
    </source>
</evidence>
<organism evidence="7 8">
    <name type="scientific">Leptobrachium leishanense</name>
    <name type="common">Leishan spiny toad</name>
    <dbReference type="NCBI Taxonomy" id="445787"/>
    <lineage>
        <taxon>Eukaryota</taxon>
        <taxon>Metazoa</taxon>
        <taxon>Chordata</taxon>
        <taxon>Craniata</taxon>
        <taxon>Vertebrata</taxon>
        <taxon>Euteleostomi</taxon>
        <taxon>Amphibia</taxon>
        <taxon>Batrachia</taxon>
        <taxon>Anura</taxon>
        <taxon>Pelobatoidea</taxon>
        <taxon>Megophryidae</taxon>
        <taxon>Leptobrachium</taxon>
    </lineage>
</organism>
<reference evidence="7" key="2">
    <citation type="submission" date="2025-09" db="UniProtKB">
        <authorList>
            <consortium name="Ensembl"/>
        </authorList>
    </citation>
    <scope>IDENTIFICATION</scope>
</reference>
<keyword evidence="2" id="KW-0456">Lyase</keyword>
<evidence type="ECO:0000313" key="8">
    <source>
        <dbReference type="Proteomes" id="UP000694569"/>
    </source>
</evidence>
<dbReference type="Gene3D" id="1.10.12.10">
    <property type="entry name" value="Lyase 2-enoyl-coa Hydratase, Chain A, domain 2"/>
    <property type="match status" value="1"/>
</dbReference>
<comment type="pathway">
    <text evidence="1">Lipid metabolism; fatty acid beta-oxidation.</text>
</comment>
<sequence length="243" mass="27289">MCVPRLCPYGIPEWRSFILAGPAYQYILVDRKGQNQNGGFIQLNLPKALNTLSGLAYSAALYNRHSIDRRGTGGHRLKFYQKKIQNTIAQIAYCGVRWWPSWRSAAVNGYTLGGCELAMMCDRIYAVEKSVWTARNVAGNNSRCWWDSASPLLWKWSLLGTTSQPRKQDKQYLCVKYTLLIKVVEEAIGCEKIASNSKLIVSMAKAVKGAFEPSLAEGNRLDKQKACTEDCKEGMTDFAEKRG</sequence>
<evidence type="ECO:0000313" key="7">
    <source>
        <dbReference type="Ensembl" id="ENSLLEP00000004781.1"/>
    </source>
</evidence>
<keyword evidence="8" id="KW-1185">Reference proteome</keyword>